<dbReference type="Proteomes" id="UP000774000">
    <property type="component" value="Unassembled WGS sequence"/>
</dbReference>
<organism evidence="1 2">
    <name type="scientific">Halanaerobacter jeridensis</name>
    <dbReference type="NCBI Taxonomy" id="706427"/>
    <lineage>
        <taxon>Bacteria</taxon>
        <taxon>Bacillati</taxon>
        <taxon>Bacillota</taxon>
        <taxon>Clostridia</taxon>
        <taxon>Halanaerobiales</taxon>
        <taxon>Halobacteroidaceae</taxon>
        <taxon>Halanaerobacter</taxon>
    </lineage>
</organism>
<gene>
    <name evidence="1" type="ORF">JOC47_002337</name>
</gene>
<proteinExistence type="predicted"/>
<dbReference type="Pfam" id="PF20074">
    <property type="entry name" value="DUF6470"/>
    <property type="match status" value="1"/>
</dbReference>
<name>A0A938XWD2_9FIRM</name>
<dbReference type="InterPro" id="IPR045527">
    <property type="entry name" value="DUF6470"/>
</dbReference>
<comment type="caution">
    <text evidence="1">The sequence shown here is derived from an EMBL/GenBank/DDBJ whole genome shotgun (WGS) entry which is preliminary data.</text>
</comment>
<reference evidence="1" key="1">
    <citation type="submission" date="2021-01" db="EMBL/GenBank/DDBJ databases">
        <title>Genomic Encyclopedia of Type Strains, Phase IV (KMG-IV): sequencing the most valuable type-strain genomes for metagenomic binning, comparative biology and taxonomic classification.</title>
        <authorList>
            <person name="Goeker M."/>
        </authorList>
    </citation>
    <scope>NUCLEOTIDE SEQUENCE</scope>
    <source>
        <strain evidence="1">DSM 23230</strain>
    </source>
</reference>
<keyword evidence="2" id="KW-1185">Reference proteome</keyword>
<dbReference type="EMBL" id="JAFBDQ010000013">
    <property type="protein sequence ID" value="MBM7557471.1"/>
    <property type="molecule type" value="Genomic_DNA"/>
</dbReference>
<evidence type="ECO:0000313" key="2">
    <source>
        <dbReference type="Proteomes" id="UP000774000"/>
    </source>
</evidence>
<protein>
    <submittedName>
        <fullName evidence="1">Uncharacterized protein</fullName>
    </submittedName>
</protein>
<dbReference type="RefSeq" id="WP_204702222.1">
    <property type="nucleotide sequence ID" value="NZ_JAFBDQ010000013.1"/>
</dbReference>
<accession>A0A938XWD2</accession>
<sequence>MSTELRINQQFAKLKLNIKPPEMSLQTDTSAEFSIDKQEGKLKINTRHAKVEINYDQTRAVLNHRTQPMYSDKIAKEGYQKSMQGIKRYAQQGDQLARIENNGNPLISQIKSNYKDSKKELTLKWKPSPQIKASLGEVKTDYTPAKLKVNTQSSWPKSKLNWGKVEGYLDPEPKLEVQAVDVKA</sequence>
<evidence type="ECO:0000313" key="1">
    <source>
        <dbReference type="EMBL" id="MBM7557471.1"/>
    </source>
</evidence>
<dbReference type="AlphaFoldDB" id="A0A938XWD2"/>